<keyword evidence="3" id="KW-1185">Reference proteome</keyword>
<name>A0A193C9C7_AMYOR</name>
<dbReference type="EMBL" id="CP016174">
    <property type="protein sequence ID" value="ANN20958.1"/>
    <property type="molecule type" value="Genomic_DNA"/>
</dbReference>
<feature type="signal peptide" evidence="1">
    <location>
        <begin position="1"/>
        <end position="28"/>
    </location>
</feature>
<evidence type="ECO:0000313" key="2">
    <source>
        <dbReference type="EMBL" id="ANN20958.1"/>
    </source>
</evidence>
<dbReference type="KEGG" id="aori:SD37_38810"/>
<gene>
    <name evidence="2" type="ORF">SD37_38810</name>
</gene>
<dbReference type="Proteomes" id="UP000093695">
    <property type="component" value="Chromosome"/>
</dbReference>
<keyword evidence="1" id="KW-0732">Signal</keyword>
<dbReference type="RefSeq" id="WP_044855315.1">
    <property type="nucleotide sequence ID" value="NZ_CP016174.1"/>
</dbReference>
<dbReference type="AlphaFoldDB" id="A0A193C9C7"/>
<evidence type="ECO:0000256" key="1">
    <source>
        <dbReference type="SAM" id="SignalP"/>
    </source>
</evidence>
<organism evidence="2 3">
    <name type="scientific">Amycolatopsis orientalis</name>
    <name type="common">Nocardia orientalis</name>
    <dbReference type="NCBI Taxonomy" id="31958"/>
    <lineage>
        <taxon>Bacteria</taxon>
        <taxon>Bacillati</taxon>
        <taxon>Actinomycetota</taxon>
        <taxon>Actinomycetes</taxon>
        <taxon>Pseudonocardiales</taxon>
        <taxon>Pseudonocardiaceae</taxon>
        <taxon>Amycolatopsis</taxon>
    </lineage>
</organism>
<sequence length="126" mass="12590">MKSSAVRIAAAVSVLGLGMAGFAGTASAAMPTPFEVCSPLGCAAQSVRGTVETVGGQVRVVATVSDSAPSSSLTAQFVLSGKTTEAQRIVVNDETRRLLFTSLADPTKLTVTACGGGGCNTKSIPL</sequence>
<proteinExistence type="predicted"/>
<protein>
    <submittedName>
        <fullName evidence="2">Uncharacterized protein</fullName>
    </submittedName>
</protein>
<feature type="chain" id="PRO_5008256601" evidence="1">
    <location>
        <begin position="29"/>
        <end position="126"/>
    </location>
</feature>
<accession>A0A193C9C7</accession>
<evidence type="ECO:0000313" key="3">
    <source>
        <dbReference type="Proteomes" id="UP000093695"/>
    </source>
</evidence>
<reference evidence="2 3" key="1">
    <citation type="journal article" date="2015" name="Genome Announc.">
        <title>Draft Genome Sequence of Norvancomycin-Producing Strain Amycolatopsis orientalis CPCC200066.</title>
        <authorList>
            <person name="Lei X."/>
            <person name="Yuan F."/>
            <person name="Shi Y."/>
            <person name="Li X."/>
            <person name="Wang L."/>
            <person name="Hong B."/>
        </authorList>
    </citation>
    <scope>NUCLEOTIDE SEQUENCE [LARGE SCALE GENOMIC DNA]</scope>
    <source>
        <strain evidence="2 3">B-37</strain>
    </source>
</reference>